<evidence type="ECO:0000313" key="2">
    <source>
        <dbReference type="Proteomes" id="UP000529652"/>
    </source>
</evidence>
<sequence length="40" mass="4418">MSIIRPNSLMALNSSAERFDSIIISESSFNLVISISFKAQ</sequence>
<dbReference type="Proteomes" id="UP000529652">
    <property type="component" value="Unassembled WGS sequence"/>
</dbReference>
<name>A0AB34Z3L8_BORAF</name>
<dbReference type="AlphaFoldDB" id="A0AB34Z3L8"/>
<comment type="caution">
    <text evidence="1">The sequence shown here is derived from an EMBL/GenBank/DDBJ whole genome shotgun (WGS) entry which is preliminary data.</text>
</comment>
<gene>
    <name evidence="1" type="ORF">HNP63_001107</name>
</gene>
<dbReference type="EMBL" id="JACHGM010000008">
    <property type="protein sequence ID" value="MBB5141686.1"/>
    <property type="molecule type" value="Genomic_DNA"/>
</dbReference>
<proteinExistence type="predicted"/>
<evidence type="ECO:0000313" key="1">
    <source>
        <dbReference type="EMBL" id="MBB5141686.1"/>
    </source>
</evidence>
<accession>A0AB34Z3L8</accession>
<protein>
    <submittedName>
        <fullName evidence="1">Uncharacterized protein</fullName>
    </submittedName>
</protein>
<organism evidence="1 2">
    <name type="scientific">Borreliella afzelii</name>
    <name type="common">Borrelia afzelii</name>
    <dbReference type="NCBI Taxonomy" id="29518"/>
    <lineage>
        <taxon>Bacteria</taxon>
        <taxon>Pseudomonadati</taxon>
        <taxon>Spirochaetota</taxon>
        <taxon>Spirochaetia</taxon>
        <taxon>Spirochaetales</taxon>
        <taxon>Borreliaceae</taxon>
        <taxon>Borreliella</taxon>
    </lineage>
</organism>
<reference evidence="1 2" key="1">
    <citation type="submission" date="2020-08" db="EMBL/GenBank/DDBJ databases">
        <title>Genomic Encyclopedia of Type Strains, Phase IV (KMG-IV): sequencing the most valuable type-strain genomes for metagenomic binning, comparative biology and taxonomic classification.</title>
        <authorList>
            <person name="Goeker M."/>
        </authorList>
    </citation>
    <scope>NUCLEOTIDE SEQUENCE [LARGE SCALE GENOMIC DNA]</scope>
    <source>
        <strain evidence="1 2">DSM 10508</strain>
    </source>
</reference>